<evidence type="ECO:0000256" key="1">
    <source>
        <dbReference type="ARBA" id="ARBA00023242"/>
    </source>
</evidence>
<feature type="domain" description="Xylanolytic transcriptional activator regulatory" evidence="3">
    <location>
        <begin position="197"/>
        <end position="371"/>
    </location>
</feature>
<dbReference type="AlphaFoldDB" id="A0A8H4X318"/>
<protein>
    <recommendedName>
        <fullName evidence="3">Xylanolytic transcriptional activator regulatory domain-containing protein</fullName>
    </recommendedName>
</protein>
<proteinExistence type="predicted"/>
<dbReference type="GO" id="GO:0006351">
    <property type="term" value="P:DNA-templated transcription"/>
    <property type="evidence" value="ECO:0007669"/>
    <property type="project" value="InterPro"/>
</dbReference>
<reference evidence="4" key="2">
    <citation type="submission" date="2020-05" db="EMBL/GenBank/DDBJ databases">
        <authorList>
            <person name="Kim H.-S."/>
            <person name="Proctor R.H."/>
            <person name="Brown D.W."/>
        </authorList>
    </citation>
    <scope>NUCLEOTIDE SEQUENCE</scope>
    <source>
        <strain evidence="4">NRRL 20472</strain>
    </source>
</reference>
<keyword evidence="5" id="KW-1185">Reference proteome</keyword>
<dbReference type="OrthoDB" id="408631at2759"/>
<evidence type="ECO:0000313" key="4">
    <source>
        <dbReference type="EMBL" id="KAF4959116.1"/>
    </source>
</evidence>
<reference evidence="4" key="1">
    <citation type="journal article" date="2020" name="BMC Genomics">
        <title>Correction to: Identification and distribution of gene clusters required for synthesis of sphingolipid metabolism inhibitors in diverse species of the filamentous fungus Fusarium.</title>
        <authorList>
            <person name="Kim H.S."/>
            <person name="Lohmar J.M."/>
            <person name="Busman M."/>
            <person name="Brown D.W."/>
            <person name="Naumann T.A."/>
            <person name="Divon H.H."/>
            <person name="Lysoe E."/>
            <person name="Uhlig S."/>
            <person name="Proctor R.H."/>
        </authorList>
    </citation>
    <scope>NUCLEOTIDE SEQUENCE</scope>
    <source>
        <strain evidence="4">NRRL 20472</strain>
    </source>
</reference>
<dbReference type="GO" id="GO:0001080">
    <property type="term" value="P:nitrogen catabolite activation of transcription from RNA polymerase II promoter"/>
    <property type="evidence" value="ECO:0007669"/>
    <property type="project" value="TreeGrafter"/>
</dbReference>
<gene>
    <name evidence="4" type="ORF">FSARC_10829</name>
</gene>
<sequence length="536" mass="59637">MSIAHSYLETEAESSSEPTDHHGMPPEAMALEQNMASPASTSAFPDISMQFLQDLDMDADEYRFMFQTPDNNNDPPSTASGSGDVSSNKAYPLLDGHENLNPETLGLTGDMDPYLLQRYLTDEHGSFKFKQLVIRSVNNSPPVQFLVSQPPLFSRSRQETGHQSRPTFELRKELEKVVPQNIGRRLLGLYKRFLTPHYPIFSDESPPDPATSPPCLLAAIYSISLPFAMYDDQLCIDMAYDSPDYKDLSDLINVSVASDIHSPTIATVQTLFLLVARPSSNPLVSDASYRWTTMGTLVSTAVNIGLHLDPNLWNIPLAQACARRRLSFFIFALDKCSLRSLARVKDPEDVNSIVFELFEALESKNSDGTRSIAPSSGDSMPGITIELGHHYTSLLILRAAVHSQLGDAQVSEMSDQQSSGLRNRLKTALEEFLDFVRSLKSDGTAEHWPPWCQSAFSSLCFTLLYMFVSAPTFEEASSYFALLESTRKHLRLKANALAVLRLSLLRIDAIFWRGIDQVLRLETHVKLALEATSQSA</sequence>
<dbReference type="InterPro" id="IPR007219">
    <property type="entry name" value="XnlR_reg_dom"/>
</dbReference>
<dbReference type="CDD" id="cd12148">
    <property type="entry name" value="fungal_TF_MHR"/>
    <property type="match status" value="1"/>
</dbReference>
<dbReference type="GO" id="GO:0005634">
    <property type="term" value="C:nucleus"/>
    <property type="evidence" value="ECO:0007669"/>
    <property type="project" value="TreeGrafter"/>
</dbReference>
<dbReference type="Proteomes" id="UP000622797">
    <property type="component" value="Unassembled WGS sequence"/>
</dbReference>
<feature type="region of interest" description="Disordered" evidence="2">
    <location>
        <begin position="66"/>
        <end position="90"/>
    </location>
</feature>
<feature type="compositionally biased region" description="Polar residues" evidence="2">
    <location>
        <begin position="68"/>
        <end position="89"/>
    </location>
</feature>
<dbReference type="PANTHER" id="PTHR31668">
    <property type="entry name" value="GLUCOSE TRANSPORT TRANSCRIPTION REGULATOR RGT1-RELATED-RELATED"/>
    <property type="match status" value="1"/>
</dbReference>
<accession>A0A8H4X318</accession>
<dbReference type="GO" id="GO:0008270">
    <property type="term" value="F:zinc ion binding"/>
    <property type="evidence" value="ECO:0007669"/>
    <property type="project" value="InterPro"/>
</dbReference>
<dbReference type="InterPro" id="IPR050797">
    <property type="entry name" value="Carb_Metab_Trans_Reg"/>
</dbReference>
<dbReference type="GO" id="GO:0003677">
    <property type="term" value="F:DNA binding"/>
    <property type="evidence" value="ECO:0007669"/>
    <property type="project" value="InterPro"/>
</dbReference>
<feature type="region of interest" description="Disordered" evidence="2">
    <location>
        <begin position="1"/>
        <end position="26"/>
    </location>
</feature>
<dbReference type="Pfam" id="PF04082">
    <property type="entry name" value="Fungal_trans"/>
    <property type="match status" value="1"/>
</dbReference>
<keyword evidence="1" id="KW-0539">Nucleus</keyword>
<evidence type="ECO:0000256" key="2">
    <source>
        <dbReference type="SAM" id="MobiDB-lite"/>
    </source>
</evidence>
<evidence type="ECO:0000259" key="3">
    <source>
        <dbReference type="Pfam" id="PF04082"/>
    </source>
</evidence>
<organism evidence="4 5">
    <name type="scientific">Fusarium sarcochroum</name>
    <dbReference type="NCBI Taxonomy" id="1208366"/>
    <lineage>
        <taxon>Eukaryota</taxon>
        <taxon>Fungi</taxon>
        <taxon>Dikarya</taxon>
        <taxon>Ascomycota</taxon>
        <taxon>Pezizomycotina</taxon>
        <taxon>Sordariomycetes</taxon>
        <taxon>Hypocreomycetidae</taxon>
        <taxon>Hypocreales</taxon>
        <taxon>Nectriaceae</taxon>
        <taxon>Fusarium</taxon>
        <taxon>Fusarium lateritium species complex</taxon>
    </lineage>
</organism>
<evidence type="ECO:0000313" key="5">
    <source>
        <dbReference type="Proteomes" id="UP000622797"/>
    </source>
</evidence>
<dbReference type="EMBL" id="JABEXW010000672">
    <property type="protein sequence ID" value="KAF4959116.1"/>
    <property type="molecule type" value="Genomic_DNA"/>
</dbReference>
<dbReference type="PANTHER" id="PTHR31668:SF4">
    <property type="entry name" value="TRANSCRIPTIONAL ACTIVATOR PROTEIN DAL81"/>
    <property type="match status" value="1"/>
</dbReference>
<comment type="caution">
    <text evidence="4">The sequence shown here is derived from an EMBL/GenBank/DDBJ whole genome shotgun (WGS) entry which is preliminary data.</text>
</comment>
<name>A0A8H4X318_9HYPO</name>